<evidence type="ECO:0000313" key="1">
    <source>
        <dbReference type="EMBL" id="GLI00183.1"/>
    </source>
</evidence>
<evidence type="ECO:0000313" key="2">
    <source>
        <dbReference type="Proteomes" id="UP001144280"/>
    </source>
</evidence>
<comment type="caution">
    <text evidence="1">The sequence shown here is derived from an EMBL/GenBank/DDBJ whole genome shotgun (WGS) entry which is preliminary data.</text>
</comment>
<keyword evidence="2" id="KW-1185">Reference proteome</keyword>
<name>A0ABQ5R1W0_9ACTN</name>
<dbReference type="Proteomes" id="UP001144280">
    <property type="component" value="Unassembled WGS sequence"/>
</dbReference>
<proteinExistence type="predicted"/>
<protein>
    <submittedName>
        <fullName evidence="1">Uncharacterized protein</fullName>
    </submittedName>
</protein>
<organism evidence="1 2">
    <name type="scientific">Phytohabitans aurantiacus</name>
    <dbReference type="NCBI Taxonomy" id="3016789"/>
    <lineage>
        <taxon>Bacteria</taxon>
        <taxon>Bacillati</taxon>
        <taxon>Actinomycetota</taxon>
        <taxon>Actinomycetes</taxon>
        <taxon>Micromonosporales</taxon>
        <taxon>Micromonosporaceae</taxon>
    </lineage>
</organism>
<sequence length="59" mass="6538">MIYSKGYLSYRDVRRAQDRCSRGLTVRGHTTRPDVAAKSRMLLPPGAVEATKSRILSGS</sequence>
<accession>A0ABQ5R1W0</accession>
<reference evidence="1" key="1">
    <citation type="submission" date="2022-12" db="EMBL/GenBank/DDBJ databases">
        <title>New Phytohabitans aurantiacus sp. RD004123 nov., an actinomycete isolated from soil.</title>
        <authorList>
            <person name="Triningsih D.W."/>
            <person name="Harunari E."/>
            <person name="Igarashi Y."/>
        </authorList>
    </citation>
    <scope>NUCLEOTIDE SEQUENCE</scope>
    <source>
        <strain evidence="1">RD004123</strain>
    </source>
</reference>
<dbReference type="EMBL" id="BSDI01000031">
    <property type="protein sequence ID" value="GLI00183.1"/>
    <property type="molecule type" value="Genomic_DNA"/>
</dbReference>
<gene>
    <name evidence="1" type="ORF">Pa4123_54590</name>
</gene>